<dbReference type="InterPro" id="IPR029044">
    <property type="entry name" value="Nucleotide-diphossugar_trans"/>
</dbReference>
<dbReference type="SUPFAM" id="SSF53448">
    <property type="entry name" value="Nucleotide-diphospho-sugar transferases"/>
    <property type="match status" value="1"/>
</dbReference>
<name>A0ABT8KGX6_9BACT</name>
<reference evidence="1" key="1">
    <citation type="submission" date="2023-06" db="EMBL/GenBank/DDBJ databases">
        <title>Genomic of Parafulvivirga corallium.</title>
        <authorList>
            <person name="Wang G."/>
        </authorList>
    </citation>
    <scope>NUCLEOTIDE SEQUENCE</scope>
    <source>
        <strain evidence="1">BMA10</strain>
    </source>
</reference>
<dbReference type="EMBL" id="JAUJEA010000001">
    <property type="protein sequence ID" value="MDN5199976.1"/>
    <property type="molecule type" value="Genomic_DNA"/>
</dbReference>
<organism evidence="1 2">
    <name type="scientific">Splendidivirga corallicola</name>
    <dbReference type="NCBI Taxonomy" id="3051826"/>
    <lineage>
        <taxon>Bacteria</taxon>
        <taxon>Pseudomonadati</taxon>
        <taxon>Bacteroidota</taxon>
        <taxon>Cytophagia</taxon>
        <taxon>Cytophagales</taxon>
        <taxon>Splendidivirgaceae</taxon>
        <taxon>Splendidivirga</taxon>
    </lineage>
</organism>
<comment type="caution">
    <text evidence="1">The sequence shown here is derived from an EMBL/GenBank/DDBJ whole genome shotgun (WGS) entry which is preliminary data.</text>
</comment>
<dbReference type="Gene3D" id="3.90.550.10">
    <property type="entry name" value="Spore Coat Polysaccharide Biosynthesis Protein SpsA, Chain A"/>
    <property type="match status" value="1"/>
</dbReference>
<evidence type="ECO:0000313" key="1">
    <source>
        <dbReference type="EMBL" id="MDN5199976.1"/>
    </source>
</evidence>
<dbReference type="Proteomes" id="UP001172082">
    <property type="component" value="Unassembled WGS sequence"/>
</dbReference>
<evidence type="ECO:0000313" key="2">
    <source>
        <dbReference type="Proteomes" id="UP001172082"/>
    </source>
</evidence>
<evidence type="ECO:0008006" key="3">
    <source>
        <dbReference type="Google" id="ProtNLM"/>
    </source>
</evidence>
<protein>
    <recommendedName>
        <fullName evidence="3">3-deoxy-manno-octulosonate cytidylyltransferase</fullName>
    </recommendedName>
</protein>
<keyword evidence="2" id="KW-1185">Reference proteome</keyword>
<dbReference type="InterPro" id="IPR003329">
    <property type="entry name" value="Cytidylyl_trans"/>
</dbReference>
<dbReference type="PANTHER" id="PTHR42866:SF1">
    <property type="entry name" value="SPORE COAT POLYSACCHARIDE BIOSYNTHESIS PROTEIN SPSF"/>
    <property type="match status" value="1"/>
</dbReference>
<accession>A0ABT8KGX6</accession>
<gene>
    <name evidence="1" type="ORF">QQ008_01355</name>
</gene>
<dbReference type="Pfam" id="PF02348">
    <property type="entry name" value="CTP_transf_3"/>
    <property type="match status" value="1"/>
</dbReference>
<dbReference type="PANTHER" id="PTHR42866">
    <property type="entry name" value="3-DEOXY-MANNO-OCTULOSONATE CYTIDYLYLTRANSFERASE"/>
    <property type="match status" value="1"/>
</dbReference>
<dbReference type="RefSeq" id="WP_346750005.1">
    <property type="nucleotide sequence ID" value="NZ_JAUJEA010000001.1"/>
</dbReference>
<proteinExistence type="predicted"/>
<sequence length="231" mass="26624">MKIGIIILCRYSSSRLPGKILKKINGKTILERIVERLEKVSKAHQVIVATSDEQSDDAIEIFCHDNDIPVFRGDLDNVAKRFLDCALHHELDYAIRINGDNIFADPVIIDQMIEILDDRSYDLVTNVPERTFPIGMSVEILKTSFYQQILKKFTTKDYLEHVTLYLYDHPTAGDFFYFYNKTCPQAKGLKLAVDDAFDLENISRIISELEKSKSFYSLTEIYDAINKLNNE</sequence>